<dbReference type="InterPro" id="IPR036188">
    <property type="entry name" value="FAD/NAD-bd_sf"/>
</dbReference>
<dbReference type="SUPFAM" id="SSF54373">
    <property type="entry name" value="FAD-linked reductases, C-terminal domain"/>
    <property type="match status" value="1"/>
</dbReference>
<organism evidence="8 9">
    <name type="scientific">Enteractinococcus helveticum</name>
    <dbReference type="NCBI Taxonomy" id="1837282"/>
    <lineage>
        <taxon>Bacteria</taxon>
        <taxon>Bacillati</taxon>
        <taxon>Actinomycetota</taxon>
        <taxon>Actinomycetes</taxon>
        <taxon>Micrococcales</taxon>
        <taxon>Micrococcaceae</taxon>
    </lineage>
</organism>
<dbReference type="SUPFAM" id="SSF51905">
    <property type="entry name" value="FAD/NAD(P)-binding domain"/>
    <property type="match status" value="1"/>
</dbReference>
<dbReference type="STRING" id="1837282.A6F49_03345"/>
<comment type="similarity">
    <text evidence="2">Belongs to the PheA/TfdB FAD monooxygenase family.</text>
</comment>
<comment type="caution">
    <text evidence="8">The sequence shown here is derived from an EMBL/GenBank/DDBJ whole genome shotgun (WGS) entry which is preliminary data.</text>
</comment>
<dbReference type="Pfam" id="PF01494">
    <property type="entry name" value="FAD_binding_3"/>
    <property type="match status" value="1"/>
</dbReference>
<keyword evidence="5" id="KW-0560">Oxidoreductase</keyword>
<dbReference type="GO" id="GO:0071949">
    <property type="term" value="F:FAD binding"/>
    <property type="evidence" value="ECO:0007669"/>
    <property type="project" value="InterPro"/>
</dbReference>
<dbReference type="Pfam" id="PF07976">
    <property type="entry name" value="Phe_hydrox_dim"/>
    <property type="match status" value="1"/>
</dbReference>
<dbReference type="InterPro" id="IPR012941">
    <property type="entry name" value="Phe_hydrox_C_dim_dom"/>
</dbReference>
<evidence type="ECO:0000256" key="1">
    <source>
        <dbReference type="ARBA" id="ARBA00001974"/>
    </source>
</evidence>
<accession>A0A1B7M3D6</accession>
<dbReference type="PANTHER" id="PTHR43004">
    <property type="entry name" value="TRK SYSTEM POTASSIUM UPTAKE PROTEIN"/>
    <property type="match status" value="1"/>
</dbReference>
<sequence length="649" mass="71645">MQYHLNGYTYGDPSIAPAGPNHRHPGEQMPAEVDVLVVGTGPAGAVLTAQLAEFPEVSVVTVDRRTEPLARGHADGVACRTVEMFEAFGLADTLVREALWVNETAFWSVEESGNGITRTGLVQDVADGLSEFPHVIVNQARMQELLFDNAKKSPSRHEVDYGWQYVSQLIDETHDYPVEVTLESTREATAGDTRTIRAKYVVGCDGARSAVRKSIGRHLHGDVQNHAWGVLDILVHTDFPDIRKKAVISSEAGSMILIPREGGYLVRMYADMGAVPEDDSEFRNRITVEQVIDQANAILSPYTVDVKDVAWWSVYEVGQRIADGFDNLNDDERAANQPRIFIAGDACHTHSAKAGQGMNVSMQDTFNLGWKLGAVLRGQAHPRLLHTYAEERRVTAQQLIDYDTHWSRMVGSRDSGNPVTPQDVQDQFVRGGKFTAGFATHYQPEFSPLTGTDDHQDLATGYEIGTRFHSAPVIRVADAKPVQLGHVHRADGRWRVYLFADQTGVGAGSTVANWCERMHADANSAINRFTDPGAARDSTFDVYGISQDDHLDVDITDIHELLQPAKGKFGLQDLEKVFSAEKTNGRLLGNIPGLEATQDLYDLRGVDRAKGAVVVVRPDQYIAQVLPLNEFDTFDKYFATYLLDTKVSA</sequence>
<dbReference type="OrthoDB" id="4246007at2"/>
<dbReference type="PRINTS" id="PR00420">
    <property type="entry name" value="RNGMNOXGNASE"/>
</dbReference>
<evidence type="ECO:0000256" key="5">
    <source>
        <dbReference type="ARBA" id="ARBA00023002"/>
    </source>
</evidence>
<name>A0A1B7M3D6_9MICC</name>
<feature type="domain" description="FAD-binding" evidence="6">
    <location>
        <begin position="32"/>
        <end position="401"/>
    </location>
</feature>
<evidence type="ECO:0000256" key="2">
    <source>
        <dbReference type="ARBA" id="ARBA00007801"/>
    </source>
</evidence>
<dbReference type="InterPro" id="IPR050641">
    <property type="entry name" value="RIFMO-like"/>
</dbReference>
<dbReference type="Proteomes" id="UP000078292">
    <property type="component" value="Unassembled WGS sequence"/>
</dbReference>
<evidence type="ECO:0000256" key="3">
    <source>
        <dbReference type="ARBA" id="ARBA00022630"/>
    </source>
</evidence>
<dbReference type="RefSeq" id="WP_043055909.1">
    <property type="nucleotide sequence ID" value="NZ_LXEY01000004.1"/>
</dbReference>
<evidence type="ECO:0000259" key="6">
    <source>
        <dbReference type="Pfam" id="PF01494"/>
    </source>
</evidence>
<evidence type="ECO:0000256" key="4">
    <source>
        <dbReference type="ARBA" id="ARBA00022827"/>
    </source>
</evidence>
<dbReference type="EMBL" id="LXEY01000004">
    <property type="protein sequence ID" value="OAV63090.1"/>
    <property type="molecule type" value="Genomic_DNA"/>
</dbReference>
<dbReference type="PANTHER" id="PTHR43004:SF19">
    <property type="entry name" value="BINDING MONOOXYGENASE, PUTATIVE (JCVI)-RELATED"/>
    <property type="match status" value="1"/>
</dbReference>
<comment type="cofactor">
    <cofactor evidence="1">
        <name>FAD</name>
        <dbReference type="ChEBI" id="CHEBI:57692"/>
    </cofactor>
</comment>
<dbReference type="CDD" id="cd02979">
    <property type="entry name" value="PHOX_C"/>
    <property type="match status" value="1"/>
</dbReference>
<evidence type="ECO:0000313" key="8">
    <source>
        <dbReference type="EMBL" id="OAV63090.1"/>
    </source>
</evidence>
<dbReference type="Gene3D" id="3.40.30.20">
    <property type="match status" value="1"/>
</dbReference>
<dbReference type="InterPro" id="IPR002938">
    <property type="entry name" value="FAD-bd"/>
</dbReference>
<feature type="domain" description="Phenol hydroxylase-like C-terminal dimerisation" evidence="7">
    <location>
        <begin position="447"/>
        <end position="644"/>
    </location>
</feature>
<proteinExistence type="inferred from homology"/>
<keyword evidence="8" id="KW-0503">Monooxygenase</keyword>
<gene>
    <name evidence="8" type="ORF">A6F49_03345</name>
</gene>
<keyword evidence="4" id="KW-0274">FAD</keyword>
<keyword evidence="3" id="KW-0285">Flavoprotein</keyword>
<dbReference type="InterPro" id="IPR038220">
    <property type="entry name" value="PHOX_C_sf"/>
</dbReference>
<dbReference type="SUPFAM" id="SSF52833">
    <property type="entry name" value="Thioredoxin-like"/>
    <property type="match status" value="1"/>
</dbReference>
<dbReference type="GO" id="GO:0016709">
    <property type="term" value="F:oxidoreductase activity, acting on paired donors, with incorporation or reduction of molecular oxygen, NAD(P)H as one donor, and incorporation of one atom of oxygen"/>
    <property type="evidence" value="ECO:0007669"/>
    <property type="project" value="UniProtKB-ARBA"/>
</dbReference>
<keyword evidence="9" id="KW-1185">Reference proteome</keyword>
<dbReference type="Gene3D" id="3.50.50.60">
    <property type="entry name" value="FAD/NAD(P)-binding domain"/>
    <property type="match status" value="1"/>
</dbReference>
<protein>
    <submittedName>
        <fullName evidence="8">Phenol 2-monooxygenase</fullName>
    </submittedName>
</protein>
<evidence type="ECO:0000313" key="9">
    <source>
        <dbReference type="Proteomes" id="UP000078292"/>
    </source>
</evidence>
<dbReference type="Gene3D" id="3.30.9.10">
    <property type="entry name" value="D-Amino Acid Oxidase, subunit A, domain 2"/>
    <property type="match status" value="1"/>
</dbReference>
<dbReference type="InterPro" id="IPR036249">
    <property type="entry name" value="Thioredoxin-like_sf"/>
</dbReference>
<dbReference type="NCBIfam" id="NF006144">
    <property type="entry name" value="PRK08294.1"/>
    <property type="match status" value="1"/>
</dbReference>
<dbReference type="AlphaFoldDB" id="A0A1B7M3D6"/>
<reference evidence="8 9" key="1">
    <citation type="submission" date="2016-04" db="EMBL/GenBank/DDBJ databases">
        <title>First whole genome shotgun sequence of the bacterium Enteractinococcus sp. strain UASWS1574.</title>
        <authorList>
            <person name="Crovadore J."/>
            <person name="Chablais R."/>
            <person name="Lefort F."/>
        </authorList>
    </citation>
    <scope>NUCLEOTIDE SEQUENCE [LARGE SCALE GENOMIC DNA]</scope>
    <source>
        <strain evidence="8 9">UASWS1574</strain>
    </source>
</reference>
<evidence type="ECO:0000259" key="7">
    <source>
        <dbReference type="Pfam" id="PF07976"/>
    </source>
</evidence>